<gene>
    <name evidence="2" type="ORF">BGO89_12740</name>
</gene>
<keyword evidence="1" id="KW-0732">Signal</keyword>
<evidence type="ECO:0000256" key="1">
    <source>
        <dbReference type="SAM" id="SignalP"/>
    </source>
</evidence>
<evidence type="ECO:0008006" key="4">
    <source>
        <dbReference type="Google" id="ProtNLM"/>
    </source>
</evidence>
<organism evidence="2 3">
    <name type="scientific">Candidatus Kapaibacterium thiocyanatum</name>
    <dbReference type="NCBI Taxonomy" id="1895771"/>
    <lineage>
        <taxon>Bacteria</taxon>
        <taxon>Pseudomonadati</taxon>
        <taxon>Candidatus Kapaibacteriota</taxon>
        <taxon>Candidatus Kapaibacteriia</taxon>
        <taxon>Candidatus Kapaibacteriales</taxon>
        <taxon>Candidatus Kapaibacteriaceae</taxon>
        <taxon>Candidatus Kapaibacterium</taxon>
    </lineage>
</organism>
<protein>
    <recommendedName>
        <fullName evidence="4">Lipoprotein</fullName>
    </recommendedName>
</protein>
<dbReference type="PROSITE" id="PS51257">
    <property type="entry name" value="PROKAR_LIPOPROTEIN"/>
    <property type="match status" value="1"/>
</dbReference>
<evidence type="ECO:0000313" key="3">
    <source>
        <dbReference type="Proteomes" id="UP000184233"/>
    </source>
</evidence>
<dbReference type="EMBL" id="MKVH01000025">
    <property type="protein sequence ID" value="OJX56204.1"/>
    <property type="molecule type" value="Genomic_DNA"/>
</dbReference>
<accession>A0A1M3KV05</accession>
<dbReference type="Proteomes" id="UP000184233">
    <property type="component" value="Unassembled WGS sequence"/>
</dbReference>
<name>A0A1M3KV05_9BACT</name>
<reference evidence="2 3" key="1">
    <citation type="submission" date="2016-09" db="EMBL/GenBank/DDBJ databases">
        <title>Genome-resolved meta-omics ties microbial dynamics to process performance in biotechnology for thiocyanate degradation.</title>
        <authorList>
            <person name="Kantor R.S."/>
            <person name="Huddy R.J."/>
            <person name="Iyer R."/>
            <person name="Thomas B.C."/>
            <person name="Brown C.T."/>
            <person name="Anantharaman K."/>
            <person name="Tringe S."/>
            <person name="Hettich R.L."/>
            <person name="Harrison S.T."/>
            <person name="Banfield J.F."/>
        </authorList>
    </citation>
    <scope>NUCLEOTIDE SEQUENCE [LARGE SCALE GENOMIC DNA]</scope>
    <source>
        <strain evidence="2">59-99</strain>
    </source>
</reference>
<proteinExistence type="predicted"/>
<sequence>MKHRLTISLLTACIVLAGCADAHRFGLHRNSGWPIEGLIHGDYRNVDASEDHILKLGPSAKASIRVKKLTDGVFYSNFLLGPGSQVTFRTRTTPYDRDAGRDDGIVITIGSDRTSVTNNGTMRTVATPIPGDTLARLEIVNDGRWTDVTVACIHVGRFPSKHPSTEWILVDTDATSHCTLVNPRFDIKNND</sequence>
<comment type="caution">
    <text evidence="2">The sequence shown here is derived from an EMBL/GenBank/DDBJ whole genome shotgun (WGS) entry which is preliminary data.</text>
</comment>
<evidence type="ECO:0000313" key="2">
    <source>
        <dbReference type="EMBL" id="OJX56204.1"/>
    </source>
</evidence>
<feature type="chain" id="PRO_5012115288" description="Lipoprotein" evidence="1">
    <location>
        <begin position="23"/>
        <end position="191"/>
    </location>
</feature>
<dbReference type="AlphaFoldDB" id="A0A1M3KV05"/>
<feature type="signal peptide" evidence="1">
    <location>
        <begin position="1"/>
        <end position="22"/>
    </location>
</feature>
<dbReference type="STRING" id="1895771.BGO89_12740"/>